<evidence type="ECO:0000313" key="1">
    <source>
        <dbReference type="EMBL" id="JAH99222.1"/>
    </source>
</evidence>
<proteinExistence type="predicted"/>
<reference evidence="1" key="1">
    <citation type="submission" date="2014-11" db="EMBL/GenBank/DDBJ databases">
        <authorList>
            <person name="Amaro Gonzalez C."/>
        </authorList>
    </citation>
    <scope>NUCLEOTIDE SEQUENCE</scope>
</reference>
<name>A0A0E9X921_ANGAN</name>
<sequence length="21" mass="2468">MLASRLFSAEFLRSSRRNAVR</sequence>
<reference evidence="1" key="2">
    <citation type="journal article" date="2015" name="Fish Shellfish Immunol.">
        <title>Early steps in the European eel (Anguilla anguilla)-Vibrio vulnificus interaction in the gills: Role of the RtxA13 toxin.</title>
        <authorList>
            <person name="Callol A."/>
            <person name="Pajuelo D."/>
            <person name="Ebbesson L."/>
            <person name="Teles M."/>
            <person name="MacKenzie S."/>
            <person name="Amaro C."/>
        </authorList>
    </citation>
    <scope>NUCLEOTIDE SEQUENCE</scope>
</reference>
<dbReference type="AlphaFoldDB" id="A0A0E9X921"/>
<organism evidence="1">
    <name type="scientific">Anguilla anguilla</name>
    <name type="common">European freshwater eel</name>
    <name type="synonym">Muraena anguilla</name>
    <dbReference type="NCBI Taxonomy" id="7936"/>
    <lineage>
        <taxon>Eukaryota</taxon>
        <taxon>Metazoa</taxon>
        <taxon>Chordata</taxon>
        <taxon>Craniata</taxon>
        <taxon>Vertebrata</taxon>
        <taxon>Euteleostomi</taxon>
        <taxon>Actinopterygii</taxon>
        <taxon>Neopterygii</taxon>
        <taxon>Teleostei</taxon>
        <taxon>Anguilliformes</taxon>
        <taxon>Anguillidae</taxon>
        <taxon>Anguilla</taxon>
    </lineage>
</organism>
<dbReference type="EMBL" id="GBXM01009355">
    <property type="protein sequence ID" value="JAH99222.1"/>
    <property type="molecule type" value="Transcribed_RNA"/>
</dbReference>
<protein>
    <submittedName>
        <fullName evidence="1">Uncharacterized protein</fullName>
    </submittedName>
</protein>
<accession>A0A0E9X921</accession>